<protein>
    <submittedName>
        <fullName evidence="3">Uncharacterized protein</fullName>
    </submittedName>
</protein>
<evidence type="ECO:0000313" key="3">
    <source>
        <dbReference type="EMBL" id="MDT0339680.1"/>
    </source>
</evidence>
<proteinExistence type="predicted"/>
<feature type="transmembrane region" description="Helical" evidence="2">
    <location>
        <begin position="299"/>
        <end position="318"/>
    </location>
</feature>
<name>A0AAE4GCY3_9BURK</name>
<evidence type="ECO:0000256" key="2">
    <source>
        <dbReference type="SAM" id="Phobius"/>
    </source>
</evidence>
<gene>
    <name evidence="3" type="ORF">RJN63_22805</name>
</gene>
<keyword evidence="1" id="KW-0175">Coiled coil</keyword>
<dbReference type="EMBL" id="JAVRAA010000014">
    <property type="protein sequence ID" value="MDT0339680.1"/>
    <property type="molecule type" value="Genomic_DNA"/>
</dbReference>
<keyword evidence="2" id="KW-0472">Membrane</keyword>
<sequence>MSTVTYQSHPIRGLINGLHSLKSDTTFYDPSIGWNEASSYQRDRIFAVIELLASLLEEVPASLVSFPALAQMQNHLQNVTSELNAFLSSKSLGHLANAAAQIDPLQSFLWALPVSSLQGGAWGRLLDSQALGAQNALDELLKRQESYKSELSALASQTENYQKKLEEMSQQIAKQNSDVSTAIAKFEQQYKDEVDLRGRNVTDVLMRWDEQYSELKEKIAFDSQKILTDLDTKREQASRILQVVGNIGVTGNYQAIANKENSQANFWRWITVSFFAVGVALAGLTFVKFWSEPFSSETAISILVRLLYAIALTTPAWYTAKESARHRTNADRARQTELELASIGPFIELMPEDKKVEIRESLTKSYFGKGVEQHNVEAPFSSKDLKDFAVEILKAAKKP</sequence>
<organism evidence="3">
    <name type="scientific">Herbaspirillum huttiense subsp. nephrolepidis</name>
    <dbReference type="NCBI Taxonomy" id="3075126"/>
    <lineage>
        <taxon>Bacteria</taxon>
        <taxon>Pseudomonadati</taxon>
        <taxon>Pseudomonadota</taxon>
        <taxon>Betaproteobacteria</taxon>
        <taxon>Burkholderiales</taxon>
        <taxon>Oxalobacteraceae</taxon>
        <taxon>Herbaspirillum</taxon>
    </lineage>
</organism>
<comment type="caution">
    <text evidence="3">The sequence shown here is derived from an EMBL/GenBank/DDBJ whole genome shotgun (WGS) entry which is preliminary data.</text>
</comment>
<feature type="coiled-coil region" evidence="1">
    <location>
        <begin position="137"/>
        <end position="178"/>
    </location>
</feature>
<accession>A0AAE4GCY3</accession>
<feature type="transmembrane region" description="Helical" evidence="2">
    <location>
        <begin position="266"/>
        <end position="287"/>
    </location>
</feature>
<reference evidence="3" key="1">
    <citation type="submission" date="2023-02" db="EMBL/GenBank/DDBJ databases">
        <title>Description of Herbaspirillum huttiense subsp. nephrolepsisexaltata and Herbaspirillum huttiense subsp. lycopersicon.</title>
        <authorList>
            <person name="Poudel M."/>
            <person name="Sharma A."/>
            <person name="Goss E."/>
            <person name="Tapia J.H."/>
            <person name="Harmon C.M."/>
            <person name="Jones J.B."/>
        </authorList>
    </citation>
    <scope>NUCLEOTIDE SEQUENCE</scope>
    <source>
        <strain evidence="3">NC40101</strain>
    </source>
</reference>
<dbReference type="AlphaFoldDB" id="A0AAE4GCY3"/>
<dbReference type="RefSeq" id="WP_310837315.1">
    <property type="nucleotide sequence ID" value="NZ_JAVLSM010000006.1"/>
</dbReference>
<evidence type="ECO:0000256" key="1">
    <source>
        <dbReference type="SAM" id="Coils"/>
    </source>
</evidence>
<keyword evidence="2" id="KW-1133">Transmembrane helix</keyword>
<keyword evidence="2" id="KW-0812">Transmembrane</keyword>